<dbReference type="Pfam" id="PF00392">
    <property type="entry name" value="GntR"/>
    <property type="match status" value="1"/>
</dbReference>
<evidence type="ECO:0000313" key="6">
    <source>
        <dbReference type="Proteomes" id="UP001163687"/>
    </source>
</evidence>
<dbReference type="GO" id="GO:0043565">
    <property type="term" value="F:sequence-specific DNA binding"/>
    <property type="evidence" value="ECO:0007669"/>
    <property type="project" value="InterPro"/>
</dbReference>
<dbReference type="InterPro" id="IPR036388">
    <property type="entry name" value="WH-like_DNA-bd_sf"/>
</dbReference>
<evidence type="ECO:0000259" key="4">
    <source>
        <dbReference type="PROSITE" id="PS50949"/>
    </source>
</evidence>
<dbReference type="Gene3D" id="1.20.120.530">
    <property type="entry name" value="GntR ligand-binding domain-like"/>
    <property type="match status" value="1"/>
</dbReference>
<gene>
    <name evidence="5" type="ORF">caldi_20970</name>
</gene>
<dbReference type="InterPro" id="IPR000524">
    <property type="entry name" value="Tscrpt_reg_HTH_GntR"/>
</dbReference>
<dbReference type="PROSITE" id="PS50949">
    <property type="entry name" value="HTH_GNTR"/>
    <property type="match status" value="1"/>
</dbReference>
<dbReference type="PRINTS" id="PR00035">
    <property type="entry name" value="HTHGNTR"/>
</dbReference>
<dbReference type="InterPro" id="IPR000485">
    <property type="entry name" value="AsnC-type_HTH_dom"/>
</dbReference>
<dbReference type="InterPro" id="IPR008920">
    <property type="entry name" value="TF_FadR/GntR_C"/>
</dbReference>
<dbReference type="Gene3D" id="1.10.10.10">
    <property type="entry name" value="Winged helix-like DNA-binding domain superfamily/Winged helix DNA-binding domain"/>
    <property type="match status" value="1"/>
</dbReference>
<dbReference type="SUPFAM" id="SSF48008">
    <property type="entry name" value="GntR ligand-binding domain-like"/>
    <property type="match status" value="1"/>
</dbReference>
<dbReference type="KEGG" id="cmic:caldi_20970"/>
<dbReference type="Pfam" id="PF07729">
    <property type="entry name" value="FCD"/>
    <property type="match status" value="1"/>
</dbReference>
<dbReference type="AlphaFoldDB" id="A0AA35CKR6"/>
<evidence type="ECO:0000313" key="5">
    <source>
        <dbReference type="EMBL" id="BDG61007.1"/>
    </source>
</evidence>
<organism evidence="5 6">
    <name type="scientific">Caldinitratiruptor microaerophilus</name>
    <dbReference type="NCBI Taxonomy" id="671077"/>
    <lineage>
        <taxon>Bacteria</taxon>
        <taxon>Bacillati</taxon>
        <taxon>Bacillota</taxon>
        <taxon>Clostridia</taxon>
        <taxon>Eubacteriales</taxon>
        <taxon>Symbiobacteriaceae</taxon>
        <taxon>Caldinitratiruptor</taxon>
    </lineage>
</organism>
<dbReference type="SUPFAM" id="SSF46785">
    <property type="entry name" value="Winged helix' DNA-binding domain"/>
    <property type="match status" value="1"/>
</dbReference>
<reference evidence="5" key="1">
    <citation type="submission" date="2022-03" db="EMBL/GenBank/DDBJ databases">
        <title>Complete genome sequence of Caldinitratiruptor microaerophilus.</title>
        <authorList>
            <person name="Mukaiyama R."/>
            <person name="Nishiyama T."/>
            <person name="Ueda K."/>
        </authorList>
    </citation>
    <scope>NUCLEOTIDE SEQUENCE</scope>
    <source>
        <strain evidence="5">JCM 16183</strain>
    </source>
</reference>
<keyword evidence="2" id="KW-0238">DNA-binding</keyword>
<feature type="domain" description="HTH gntR-type" evidence="4">
    <location>
        <begin position="11"/>
        <end position="79"/>
    </location>
</feature>
<keyword evidence="1" id="KW-0805">Transcription regulation</keyword>
<evidence type="ECO:0000256" key="1">
    <source>
        <dbReference type="ARBA" id="ARBA00023015"/>
    </source>
</evidence>
<dbReference type="InterPro" id="IPR011711">
    <property type="entry name" value="GntR_C"/>
</dbReference>
<keyword evidence="6" id="KW-1185">Reference proteome</keyword>
<name>A0AA35CKR6_9FIRM</name>
<dbReference type="CDD" id="cd07377">
    <property type="entry name" value="WHTH_GntR"/>
    <property type="match status" value="1"/>
</dbReference>
<dbReference type="PRINTS" id="PR00033">
    <property type="entry name" value="HTHASNC"/>
</dbReference>
<keyword evidence="3" id="KW-0804">Transcription</keyword>
<dbReference type="SMART" id="SM00895">
    <property type="entry name" value="FCD"/>
    <property type="match status" value="1"/>
</dbReference>
<proteinExistence type="predicted"/>
<dbReference type="PANTHER" id="PTHR43537:SF45">
    <property type="entry name" value="GNTR FAMILY REGULATORY PROTEIN"/>
    <property type="match status" value="1"/>
</dbReference>
<evidence type="ECO:0000256" key="2">
    <source>
        <dbReference type="ARBA" id="ARBA00023125"/>
    </source>
</evidence>
<sequence>MPLEPSSIKSPPLYQKARDVLRLAILRGQLRPGERLAETQLAEQLGISRTPLREAIRQLQAEGLLRQDEGGLAVPALDLAEVELMYECRIALERLAVRRAAERADGESLARMRAALENARAAMQRGDLPELLNVNVDFHREIALAGGNPWTLRLLEQLWSQMVLFRANALSAPEDEEQVLREHEAVLERIAARDPGGAVARIEAHLQGDLVRGRRALARARSETRGHEEVAG</sequence>
<dbReference type="InterPro" id="IPR036390">
    <property type="entry name" value="WH_DNA-bd_sf"/>
</dbReference>
<dbReference type="Proteomes" id="UP001163687">
    <property type="component" value="Chromosome"/>
</dbReference>
<dbReference type="EMBL" id="AP025628">
    <property type="protein sequence ID" value="BDG61007.1"/>
    <property type="molecule type" value="Genomic_DNA"/>
</dbReference>
<dbReference type="SMART" id="SM00345">
    <property type="entry name" value="HTH_GNTR"/>
    <property type="match status" value="1"/>
</dbReference>
<accession>A0AA35CKR6</accession>
<dbReference type="GO" id="GO:0003700">
    <property type="term" value="F:DNA-binding transcription factor activity"/>
    <property type="evidence" value="ECO:0007669"/>
    <property type="project" value="InterPro"/>
</dbReference>
<dbReference type="PANTHER" id="PTHR43537">
    <property type="entry name" value="TRANSCRIPTIONAL REGULATOR, GNTR FAMILY"/>
    <property type="match status" value="1"/>
</dbReference>
<dbReference type="RefSeq" id="WP_264841690.1">
    <property type="nucleotide sequence ID" value="NZ_AP025628.1"/>
</dbReference>
<evidence type="ECO:0000256" key="3">
    <source>
        <dbReference type="ARBA" id="ARBA00023163"/>
    </source>
</evidence>
<protein>
    <submittedName>
        <fullName evidence="5">GntR family transcriptional regulator</fullName>
    </submittedName>
</protein>